<evidence type="ECO:0000313" key="2">
    <source>
        <dbReference type="EMBL" id="CAH7690723.1"/>
    </source>
</evidence>
<dbReference type="InterPro" id="IPR037013">
    <property type="entry name" value="GSH-S_sub-bd_sf"/>
</dbReference>
<dbReference type="GO" id="GO:0004363">
    <property type="term" value="F:glutathione synthase activity"/>
    <property type="evidence" value="ECO:0007669"/>
    <property type="project" value="InterPro"/>
</dbReference>
<proteinExistence type="predicted"/>
<dbReference type="Gene3D" id="3.40.50.1760">
    <property type="entry name" value="Glutathione synthase, substrate-binding domain superfamily, eukaryotic"/>
    <property type="match status" value="1"/>
</dbReference>
<dbReference type="GO" id="GO:0005524">
    <property type="term" value="F:ATP binding"/>
    <property type="evidence" value="ECO:0007669"/>
    <property type="project" value="InterPro"/>
</dbReference>
<reference evidence="2" key="1">
    <citation type="submission" date="2022-06" db="EMBL/GenBank/DDBJ databases">
        <authorList>
            <consortium name="SYNGENTA / RWTH Aachen University"/>
        </authorList>
    </citation>
    <scope>NUCLEOTIDE SEQUENCE</scope>
</reference>
<feature type="domain" description="Glutathione synthase substrate-binding" evidence="1">
    <location>
        <begin position="32"/>
        <end position="70"/>
    </location>
</feature>
<dbReference type="Proteomes" id="UP001153365">
    <property type="component" value="Unassembled WGS sequence"/>
</dbReference>
<dbReference type="SUPFAM" id="SSF52440">
    <property type="entry name" value="PreATP-grasp domain"/>
    <property type="match status" value="1"/>
</dbReference>
<keyword evidence="3" id="KW-1185">Reference proteome</keyword>
<accession>A0AAV0BVC7</accession>
<dbReference type="AlphaFoldDB" id="A0AAV0BVC7"/>
<evidence type="ECO:0000259" key="1">
    <source>
        <dbReference type="Pfam" id="PF03199"/>
    </source>
</evidence>
<gene>
    <name evidence="2" type="ORF">PPACK8108_LOCUS26153</name>
</gene>
<protein>
    <recommendedName>
        <fullName evidence="1">Glutathione synthase substrate-binding domain-containing protein</fullName>
    </recommendedName>
</protein>
<dbReference type="EMBL" id="CALTRL010006372">
    <property type="protein sequence ID" value="CAH7690723.1"/>
    <property type="molecule type" value="Genomic_DNA"/>
</dbReference>
<evidence type="ECO:0000313" key="3">
    <source>
        <dbReference type="Proteomes" id="UP001153365"/>
    </source>
</evidence>
<organism evidence="2 3">
    <name type="scientific">Phakopsora pachyrhizi</name>
    <name type="common">Asian soybean rust disease fungus</name>
    <dbReference type="NCBI Taxonomy" id="170000"/>
    <lineage>
        <taxon>Eukaryota</taxon>
        <taxon>Fungi</taxon>
        <taxon>Dikarya</taxon>
        <taxon>Basidiomycota</taxon>
        <taxon>Pucciniomycotina</taxon>
        <taxon>Pucciniomycetes</taxon>
        <taxon>Pucciniales</taxon>
        <taxon>Phakopsoraceae</taxon>
        <taxon>Phakopsora</taxon>
    </lineage>
</organism>
<sequence>MPTVILMIVQPGERKVFLSDIIDLPAGKDEHGTHFEVSVVYYCSMYGPEDFMPEDCWQTRVPDESSESYKKGVTWLPNML</sequence>
<dbReference type="InterPro" id="IPR016185">
    <property type="entry name" value="PreATP-grasp_dom_sf"/>
</dbReference>
<dbReference type="Pfam" id="PF03199">
    <property type="entry name" value="GSH_synthase"/>
    <property type="match status" value="1"/>
</dbReference>
<comment type="caution">
    <text evidence="2">The sequence shown here is derived from an EMBL/GenBank/DDBJ whole genome shotgun (WGS) entry which is preliminary data.</text>
</comment>
<dbReference type="InterPro" id="IPR004887">
    <property type="entry name" value="GSH_synth_subst-bd"/>
</dbReference>
<name>A0AAV0BVC7_PHAPC</name>